<dbReference type="AlphaFoldDB" id="A0A3L9Z2U2"/>
<protein>
    <recommendedName>
        <fullName evidence="11 15">Leucyl/phenylalanyl-tRNA--protein transferase</fullName>
        <ecNumber evidence="10 15">2.3.2.6</ecNumber>
    </recommendedName>
    <alternativeName>
        <fullName evidence="12 15">L/F-transferase</fullName>
    </alternativeName>
    <alternativeName>
        <fullName evidence="13 15">Leucyltransferase</fullName>
    </alternativeName>
    <alternativeName>
        <fullName evidence="14 15">Phenyalanyltransferase</fullName>
    </alternativeName>
</protein>
<name>A0A3L9Z2U2_9FLAO</name>
<comment type="subcellular location">
    <subcellularLocation>
        <location evidence="1 15">Cytoplasm</location>
    </subcellularLocation>
</comment>
<comment type="catalytic activity">
    <reaction evidence="6 15">
        <text>N-terminal L-arginyl-[protein] + L-leucyl-tRNA(Leu) = N-terminal L-leucyl-L-arginyl-[protein] + tRNA(Leu) + H(+)</text>
        <dbReference type="Rhea" id="RHEA:50416"/>
        <dbReference type="Rhea" id="RHEA-COMP:9613"/>
        <dbReference type="Rhea" id="RHEA-COMP:9622"/>
        <dbReference type="Rhea" id="RHEA-COMP:12672"/>
        <dbReference type="Rhea" id="RHEA-COMP:12673"/>
        <dbReference type="ChEBI" id="CHEBI:15378"/>
        <dbReference type="ChEBI" id="CHEBI:64719"/>
        <dbReference type="ChEBI" id="CHEBI:78442"/>
        <dbReference type="ChEBI" id="CHEBI:78494"/>
        <dbReference type="ChEBI" id="CHEBI:133044"/>
        <dbReference type="EC" id="2.3.2.6"/>
    </reaction>
</comment>
<dbReference type="FunFam" id="3.30.70.3550:FF:000001">
    <property type="entry name" value="Leucyl/phenylalanyl-tRNA--protein transferase"/>
    <property type="match status" value="1"/>
</dbReference>
<evidence type="ECO:0000256" key="11">
    <source>
        <dbReference type="ARBA" id="ARBA00074372"/>
    </source>
</evidence>
<keyword evidence="2 15" id="KW-0963">Cytoplasm</keyword>
<reference evidence="16 17" key="1">
    <citation type="submission" date="2018-10" db="EMBL/GenBank/DDBJ databases">
        <title>Genomic Encyclopedia of Archaeal and Bacterial Type Strains, Phase II (KMG-II): from individual species to whole genera.</title>
        <authorList>
            <person name="Goeker M."/>
        </authorList>
    </citation>
    <scope>NUCLEOTIDE SEQUENCE [LARGE SCALE GENOMIC DNA]</scope>
    <source>
        <strain evidence="16 17">DSM 23424</strain>
    </source>
</reference>
<evidence type="ECO:0000256" key="1">
    <source>
        <dbReference type="ARBA" id="ARBA00004496"/>
    </source>
</evidence>
<evidence type="ECO:0000256" key="15">
    <source>
        <dbReference type="HAMAP-Rule" id="MF_00688"/>
    </source>
</evidence>
<evidence type="ECO:0000256" key="14">
    <source>
        <dbReference type="ARBA" id="ARBA00083640"/>
    </source>
</evidence>
<evidence type="ECO:0000256" key="9">
    <source>
        <dbReference type="ARBA" id="ARBA00061535"/>
    </source>
</evidence>
<dbReference type="Pfam" id="PF03588">
    <property type="entry name" value="Leu_Phe_trans"/>
    <property type="match status" value="1"/>
</dbReference>
<comment type="catalytic activity">
    <reaction evidence="5 15">
        <text>L-phenylalanyl-tRNA(Phe) + an N-terminal L-alpha-aminoacyl-[protein] = an N-terminal L-phenylalanyl-L-alpha-aminoacyl-[protein] + tRNA(Phe)</text>
        <dbReference type="Rhea" id="RHEA:43632"/>
        <dbReference type="Rhea" id="RHEA-COMP:9668"/>
        <dbReference type="Rhea" id="RHEA-COMP:9699"/>
        <dbReference type="Rhea" id="RHEA-COMP:10636"/>
        <dbReference type="Rhea" id="RHEA-COMP:10637"/>
        <dbReference type="ChEBI" id="CHEBI:78442"/>
        <dbReference type="ChEBI" id="CHEBI:78531"/>
        <dbReference type="ChEBI" id="CHEBI:78597"/>
        <dbReference type="ChEBI" id="CHEBI:83561"/>
        <dbReference type="EC" id="2.3.2.6"/>
    </reaction>
</comment>
<dbReference type="GO" id="GO:0008914">
    <property type="term" value="F:leucyl-tRNA--protein transferase activity"/>
    <property type="evidence" value="ECO:0007669"/>
    <property type="project" value="UniProtKB-UniRule"/>
</dbReference>
<evidence type="ECO:0000256" key="3">
    <source>
        <dbReference type="ARBA" id="ARBA00022679"/>
    </source>
</evidence>
<keyword evidence="17" id="KW-1185">Reference proteome</keyword>
<dbReference type="Gene3D" id="3.30.70.3550">
    <property type="entry name" value="Leucyl/phenylalanyl-tRNA-protein transferase, N-terminal domain"/>
    <property type="match status" value="1"/>
</dbReference>
<comment type="function">
    <text evidence="8 15">Functions in the N-end rule pathway of protein degradation where it conjugates Leu, Phe and, less efficiently, Met from aminoacyl-tRNAs to the N-termini of proteins containing an N-terminal arginine or lysine.</text>
</comment>
<evidence type="ECO:0000256" key="2">
    <source>
        <dbReference type="ARBA" id="ARBA00022490"/>
    </source>
</evidence>
<evidence type="ECO:0000313" key="16">
    <source>
        <dbReference type="EMBL" id="RMA66327.1"/>
    </source>
</evidence>
<accession>A0A3L9Z2U2</accession>
<dbReference type="GO" id="GO:0030163">
    <property type="term" value="P:protein catabolic process"/>
    <property type="evidence" value="ECO:0007669"/>
    <property type="project" value="UniProtKB-UniRule"/>
</dbReference>
<dbReference type="Gene3D" id="3.40.630.70">
    <property type="entry name" value="Leucyl/phenylalanyl-tRNA-protein transferase, C-terminal domain"/>
    <property type="match status" value="1"/>
</dbReference>
<dbReference type="NCBIfam" id="TIGR00667">
    <property type="entry name" value="aat"/>
    <property type="match status" value="1"/>
</dbReference>
<dbReference type="RefSeq" id="WP_121906326.1">
    <property type="nucleotide sequence ID" value="NZ_REFC01000011.1"/>
</dbReference>
<dbReference type="GO" id="GO:0005737">
    <property type="term" value="C:cytoplasm"/>
    <property type="evidence" value="ECO:0007669"/>
    <property type="project" value="UniProtKB-SubCell"/>
</dbReference>
<dbReference type="OrthoDB" id="9790282at2"/>
<dbReference type="SUPFAM" id="SSF55729">
    <property type="entry name" value="Acyl-CoA N-acyltransferases (Nat)"/>
    <property type="match status" value="1"/>
</dbReference>
<evidence type="ECO:0000256" key="4">
    <source>
        <dbReference type="ARBA" id="ARBA00023315"/>
    </source>
</evidence>
<dbReference type="EC" id="2.3.2.6" evidence="10 15"/>
<dbReference type="HAMAP" id="MF_00688">
    <property type="entry name" value="Leu_Phe_trans"/>
    <property type="match status" value="1"/>
</dbReference>
<dbReference type="Proteomes" id="UP000271339">
    <property type="component" value="Unassembled WGS sequence"/>
</dbReference>
<comment type="caution">
    <text evidence="16">The sequence shown here is derived from an EMBL/GenBank/DDBJ whole genome shotgun (WGS) entry which is preliminary data.</text>
</comment>
<organism evidence="16 17">
    <name type="scientific">Ulvibacter antarcticus</name>
    <dbReference type="NCBI Taxonomy" id="442714"/>
    <lineage>
        <taxon>Bacteria</taxon>
        <taxon>Pseudomonadati</taxon>
        <taxon>Bacteroidota</taxon>
        <taxon>Flavobacteriia</taxon>
        <taxon>Flavobacteriales</taxon>
        <taxon>Flavobacteriaceae</taxon>
        <taxon>Ulvibacter</taxon>
    </lineage>
</organism>
<evidence type="ECO:0000256" key="10">
    <source>
        <dbReference type="ARBA" id="ARBA00066767"/>
    </source>
</evidence>
<gene>
    <name evidence="15" type="primary">aat</name>
    <name evidence="16" type="ORF">BXY75_0749</name>
</gene>
<dbReference type="PANTHER" id="PTHR30098">
    <property type="entry name" value="LEUCYL/PHENYLALANYL-TRNA--PROTEIN TRANSFERASE"/>
    <property type="match status" value="1"/>
</dbReference>
<dbReference type="InterPro" id="IPR042221">
    <property type="entry name" value="Leu/Phe-tRNA_Trfase_N"/>
</dbReference>
<dbReference type="EMBL" id="REFC01000011">
    <property type="protein sequence ID" value="RMA66327.1"/>
    <property type="molecule type" value="Genomic_DNA"/>
</dbReference>
<dbReference type="InterPro" id="IPR004616">
    <property type="entry name" value="Leu/Phe-tRNA_Trfase"/>
</dbReference>
<dbReference type="InterPro" id="IPR016181">
    <property type="entry name" value="Acyl_CoA_acyltransferase"/>
</dbReference>
<comment type="similarity">
    <text evidence="9 15">Belongs to the L/F-transferase family.</text>
</comment>
<evidence type="ECO:0000256" key="8">
    <source>
        <dbReference type="ARBA" id="ARBA00054043"/>
    </source>
</evidence>
<dbReference type="InterPro" id="IPR042203">
    <property type="entry name" value="Leu/Phe-tRNA_Trfase_C"/>
</dbReference>
<evidence type="ECO:0000313" key="17">
    <source>
        <dbReference type="Proteomes" id="UP000271339"/>
    </source>
</evidence>
<evidence type="ECO:0000256" key="5">
    <source>
        <dbReference type="ARBA" id="ARBA00050607"/>
    </source>
</evidence>
<sequence length="212" mass="24179">MHYLDPFIQFPPPSEADQDGLLAVGGDLSVERLLLAYNSGIFPWYEDGQPILWWSPDPRMVLLPEKLKVSKSLQKTLRQQKFRVTFNSAFSEVIQNCAKIKRDGQGGTWITNEMQRAYSALHEMGHALSVEVWLEGELVGGLYGMDLPEKKIFCGESMFSLKSDASKVGFYHLIEALKKKDYNLIDCQMYTAHLESLGAEEMPRSDFLEYLM</sequence>
<keyword evidence="4 15" id="KW-0012">Acyltransferase</keyword>
<evidence type="ECO:0000256" key="6">
    <source>
        <dbReference type="ARBA" id="ARBA00050652"/>
    </source>
</evidence>
<evidence type="ECO:0000256" key="12">
    <source>
        <dbReference type="ARBA" id="ARBA00077136"/>
    </source>
</evidence>
<comment type="catalytic activity">
    <reaction evidence="7 15">
        <text>N-terminal L-lysyl-[protein] + L-leucyl-tRNA(Leu) = N-terminal L-leucyl-L-lysyl-[protein] + tRNA(Leu) + H(+)</text>
        <dbReference type="Rhea" id="RHEA:12340"/>
        <dbReference type="Rhea" id="RHEA-COMP:9613"/>
        <dbReference type="Rhea" id="RHEA-COMP:9622"/>
        <dbReference type="Rhea" id="RHEA-COMP:12670"/>
        <dbReference type="Rhea" id="RHEA-COMP:12671"/>
        <dbReference type="ChEBI" id="CHEBI:15378"/>
        <dbReference type="ChEBI" id="CHEBI:65249"/>
        <dbReference type="ChEBI" id="CHEBI:78442"/>
        <dbReference type="ChEBI" id="CHEBI:78494"/>
        <dbReference type="ChEBI" id="CHEBI:133043"/>
        <dbReference type="EC" id="2.3.2.6"/>
    </reaction>
</comment>
<proteinExistence type="inferred from homology"/>
<evidence type="ECO:0000256" key="7">
    <source>
        <dbReference type="ARBA" id="ARBA00051538"/>
    </source>
</evidence>
<keyword evidence="3 15" id="KW-0808">Transferase</keyword>
<dbReference type="PANTHER" id="PTHR30098:SF2">
    <property type="entry name" value="LEUCYL_PHENYLALANYL-TRNA--PROTEIN TRANSFERASE"/>
    <property type="match status" value="1"/>
</dbReference>
<evidence type="ECO:0000256" key="13">
    <source>
        <dbReference type="ARBA" id="ARBA00077165"/>
    </source>
</evidence>